<accession>A0A0A2WMY9</accession>
<dbReference type="PANTHER" id="PTHR42776">
    <property type="entry name" value="SERINE PEPTIDASE S9 FAMILY MEMBER"/>
    <property type="match status" value="1"/>
</dbReference>
<dbReference type="OrthoDB" id="4269629at2"/>
<dbReference type="InterPro" id="IPR001375">
    <property type="entry name" value="Peptidase_S9_cat"/>
</dbReference>
<dbReference type="PATRIC" id="fig|1300345.3.peg.1139"/>
<evidence type="ECO:0000256" key="1">
    <source>
        <dbReference type="ARBA" id="ARBA00022801"/>
    </source>
</evidence>
<dbReference type="Proteomes" id="UP000030518">
    <property type="component" value="Unassembled WGS sequence"/>
</dbReference>
<proteinExistence type="predicted"/>
<reference evidence="4 5" key="1">
    <citation type="submission" date="2014-09" db="EMBL/GenBank/DDBJ databases">
        <title>Genome sequences of Lysobacter dokdonensis DS-58.</title>
        <authorList>
            <person name="Kim J.F."/>
            <person name="Kwak M.-J."/>
        </authorList>
    </citation>
    <scope>NUCLEOTIDE SEQUENCE [LARGE SCALE GENOMIC DNA]</scope>
    <source>
        <strain evidence="4 5">DS-58</strain>
    </source>
</reference>
<dbReference type="eggNOG" id="COG1506">
    <property type="taxonomic scope" value="Bacteria"/>
</dbReference>
<dbReference type="STRING" id="1300345.LF41_2573"/>
<sequence>MQRKQFARWLGALALVAAAPAMAQTSANDFAKRPEAWGASLSPTGEYVAIEVPSADGLETQLQIVKLDGSGKTQTLRFGRMEHVSDVTWTADDRVVVARAKMAPLDPRPYSTGQLMTSDVNGKGQDTLFGYVADKGQIRGRRKDEGWANLVKVLDQEPGMALVDFTCGTCGEEPDTVIYRVDTRTGVRKEVERGGELAWYQFDRTGEARIRRTLDNQDEPVLAYRPVKGGPWQPMPKSIAGRSIWGSVWEADNNVLYAFVADGMEANKPYRIDLAAGTRTKLDDREGIEPSGWFREGREGVPFAVYYNTDKPSLKIVKPESEYAKLYTSILKSFPGQMVYFQSFSRDNDRVLFSVFSDRNAGDWYFYDRTAKKAQKVIEYRPWLKPESMAPTRPITFTTRDGTQLYGLYTANGTGPKPTVVIPHGGPYGVADQWGFDSDAQFFASRGYAVLQINFRGSDGRGEGFIKSGWKGWGDKIQNDITDGLKYAIDNKLVDPARVCMYGASFGGYSALMQPVLNPGMYKCAIGYVGVYDLPLMRKTDINQGESDRGERWWTRTVGTDMDALAKISPALRAKEINVPVMLVHGKADNTADFNQFKVMSAALKNIGRPAEEMVVEGEGHGFVKPENVAELYRRMEAFLDKHIGAKSNVAATP</sequence>
<dbReference type="GO" id="GO:0006508">
    <property type="term" value="P:proteolysis"/>
    <property type="evidence" value="ECO:0007669"/>
    <property type="project" value="InterPro"/>
</dbReference>
<keyword evidence="5" id="KW-1185">Reference proteome</keyword>
<dbReference type="AlphaFoldDB" id="A0A0A2WMY9"/>
<keyword evidence="2" id="KW-0732">Signal</keyword>
<dbReference type="InterPro" id="IPR029058">
    <property type="entry name" value="AB_hydrolase_fold"/>
</dbReference>
<feature type="chain" id="PRO_5001996841" evidence="2">
    <location>
        <begin position="24"/>
        <end position="654"/>
    </location>
</feature>
<dbReference type="Gene3D" id="3.40.50.1820">
    <property type="entry name" value="alpha/beta hydrolase"/>
    <property type="match status" value="1"/>
</dbReference>
<feature type="signal peptide" evidence="2">
    <location>
        <begin position="1"/>
        <end position="23"/>
    </location>
</feature>
<dbReference type="RefSeq" id="WP_036167263.1">
    <property type="nucleotide sequence ID" value="NZ_JRKJ01000006.1"/>
</dbReference>
<protein>
    <submittedName>
        <fullName evidence="4">Peptidase S9, prolyl oligopeptidase</fullName>
    </submittedName>
</protein>
<comment type="caution">
    <text evidence="4">The sequence shown here is derived from an EMBL/GenBank/DDBJ whole genome shotgun (WGS) entry which is preliminary data.</text>
</comment>
<gene>
    <name evidence="4" type="ORF">LF41_2573</name>
</gene>
<keyword evidence="1" id="KW-0378">Hydrolase</keyword>
<dbReference type="Pfam" id="PF00326">
    <property type="entry name" value="Peptidase_S9"/>
    <property type="match status" value="1"/>
</dbReference>
<dbReference type="EMBL" id="JRKJ01000006">
    <property type="protein sequence ID" value="KGQ19635.1"/>
    <property type="molecule type" value="Genomic_DNA"/>
</dbReference>
<evidence type="ECO:0000256" key="2">
    <source>
        <dbReference type="SAM" id="SignalP"/>
    </source>
</evidence>
<feature type="domain" description="Peptidase S9 prolyl oligopeptidase catalytic" evidence="3">
    <location>
        <begin position="434"/>
        <end position="645"/>
    </location>
</feature>
<name>A0A0A2WMY9_9GAMM</name>
<evidence type="ECO:0000313" key="4">
    <source>
        <dbReference type="EMBL" id="KGQ19635.1"/>
    </source>
</evidence>
<evidence type="ECO:0000259" key="3">
    <source>
        <dbReference type="Pfam" id="PF00326"/>
    </source>
</evidence>
<dbReference type="SUPFAM" id="SSF82171">
    <property type="entry name" value="DPP6 N-terminal domain-like"/>
    <property type="match status" value="1"/>
</dbReference>
<dbReference type="GO" id="GO:0004252">
    <property type="term" value="F:serine-type endopeptidase activity"/>
    <property type="evidence" value="ECO:0007669"/>
    <property type="project" value="TreeGrafter"/>
</dbReference>
<evidence type="ECO:0000313" key="5">
    <source>
        <dbReference type="Proteomes" id="UP000030518"/>
    </source>
</evidence>
<organism evidence="4 5">
    <name type="scientific">Lysobacter dokdonensis DS-58</name>
    <dbReference type="NCBI Taxonomy" id="1300345"/>
    <lineage>
        <taxon>Bacteria</taxon>
        <taxon>Pseudomonadati</taxon>
        <taxon>Pseudomonadota</taxon>
        <taxon>Gammaproteobacteria</taxon>
        <taxon>Lysobacterales</taxon>
        <taxon>Lysobacteraceae</taxon>
        <taxon>Noviluteimonas</taxon>
    </lineage>
</organism>
<dbReference type="PANTHER" id="PTHR42776:SF27">
    <property type="entry name" value="DIPEPTIDYL PEPTIDASE FAMILY MEMBER 6"/>
    <property type="match status" value="1"/>
</dbReference>
<dbReference type="SUPFAM" id="SSF53474">
    <property type="entry name" value="alpha/beta-Hydrolases"/>
    <property type="match status" value="1"/>
</dbReference>